<protein>
    <recommendedName>
        <fullName evidence="6">Helicase C-terminal domain-containing protein</fullName>
    </recommendedName>
</protein>
<organism evidence="7 8">
    <name type="scientific">Petromyces alliaceus</name>
    <name type="common">Aspergillus alliaceus</name>
    <dbReference type="NCBI Taxonomy" id="209559"/>
    <lineage>
        <taxon>Eukaryota</taxon>
        <taxon>Fungi</taxon>
        <taxon>Dikarya</taxon>
        <taxon>Ascomycota</taxon>
        <taxon>Pezizomycotina</taxon>
        <taxon>Eurotiomycetes</taxon>
        <taxon>Eurotiomycetidae</taxon>
        <taxon>Eurotiales</taxon>
        <taxon>Aspergillaceae</taxon>
        <taxon>Aspergillus</taxon>
        <taxon>Aspergillus subgen. Circumdati</taxon>
    </lineage>
</organism>
<dbReference type="EMBL" id="SPNV01000066">
    <property type="protein sequence ID" value="KAF5862767.1"/>
    <property type="molecule type" value="Genomic_DNA"/>
</dbReference>
<dbReference type="Proteomes" id="UP000541154">
    <property type="component" value="Unassembled WGS sequence"/>
</dbReference>
<evidence type="ECO:0000256" key="3">
    <source>
        <dbReference type="ARBA" id="ARBA00022806"/>
    </source>
</evidence>
<dbReference type="GO" id="GO:0006281">
    <property type="term" value="P:DNA repair"/>
    <property type="evidence" value="ECO:0007669"/>
    <property type="project" value="TreeGrafter"/>
</dbReference>
<evidence type="ECO:0000256" key="2">
    <source>
        <dbReference type="ARBA" id="ARBA00022801"/>
    </source>
</evidence>
<evidence type="ECO:0000259" key="6">
    <source>
        <dbReference type="Pfam" id="PF00271"/>
    </source>
</evidence>
<feature type="compositionally biased region" description="Basic and acidic residues" evidence="5">
    <location>
        <begin position="1"/>
        <end position="12"/>
    </location>
</feature>
<reference evidence="7 8" key="1">
    <citation type="submission" date="2019-04" db="EMBL/GenBank/DDBJ databases">
        <title>Aspergillus burnettii sp. nov., novel species from soil in southeast Queensland.</title>
        <authorList>
            <person name="Gilchrist C.L.M."/>
            <person name="Pitt J.I."/>
            <person name="Lange L."/>
            <person name="Lacey H.J."/>
            <person name="Vuong D."/>
            <person name="Midgley D.J."/>
            <person name="Greenfield P."/>
            <person name="Bradbury M."/>
            <person name="Lacey E."/>
            <person name="Busk P.K."/>
            <person name="Pilgaard B."/>
            <person name="Chooi Y.H."/>
            <person name="Piggott A.M."/>
        </authorList>
    </citation>
    <scope>NUCLEOTIDE SEQUENCE [LARGE SCALE GENOMIC DNA]</scope>
    <source>
        <strain evidence="7 8">FRR 5400</strain>
    </source>
</reference>
<proteinExistence type="predicted"/>
<sequence length="198" mass="22377">MDQGIEKGDHSTRGPAEQRSGKVRLLEAGEVGGPSPTLDIGTSKKASPKKNKKVIWEWPLYDVLEPGVGCHLFNRNMSMSTRNQGVERFRVEKEIRILVTSLKAGGIRLDMSTANKCILVDLWWNEAIKDQAFCRLYRIGQSKDVEFVKIIMKVSIDEYLLRMKTHTTVEITSTLGDEVLKNRDSVVELQELFGGIRN</sequence>
<dbReference type="GO" id="GO:0005524">
    <property type="term" value="F:ATP binding"/>
    <property type="evidence" value="ECO:0007669"/>
    <property type="project" value="UniProtKB-KW"/>
</dbReference>
<dbReference type="InterPro" id="IPR027417">
    <property type="entry name" value="P-loop_NTPase"/>
</dbReference>
<dbReference type="PANTHER" id="PTHR45626">
    <property type="entry name" value="TRANSCRIPTION TERMINATION FACTOR 2-RELATED"/>
    <property type="match status" value="1"/>
</dbReference>
<dbReference type="AlphaFoldDB" id="A0A8H6A8P3"/>
<evidence type="ECO:0000313" key="8">
    <source>
        <dbReference type="Proteomes" id="UP000541154"/>
    </source>
</evidence>
<dbReference type="GO" id="GO:0004386">
    <property type="term" value="F:helicase activity"/>
    <property type="evidence" value="ECO:0007669"/>
    <property type="project" value="UniProtKB-KW"/>
</dbReference>
<dbReference type="GO" id="GO:0005634">
    <property type="term" value="C:nucleus"/>
    <property type="evidence" value="ECO:0007669"/>
    <property type="project" value="TreeGrafter"/>
</dbReference>
<comment type="caution">
    <text evidence="7">The sequence shown here is derived from an EMBL/GenBank/DDBJ whole genome shotgun (WGS) entry which is preliminary data.</text>
</comment>
<evidence type="ECO:0000256" key="1">
    <source>
        <dbReference type="ARBA" id="ARBA00022741"/>
    </source>
</evidence>
<dbReference type="InterPro" id="IPR050628">
    <property type="entry name" value="SNF2_RAD54_helicase_TF"/>
</dbReference>
<dbReference type="GO" id="GO:0016787">
    <property type="term" value="F:hydrolase activity"/>
    <property type="evidence" value="ECO:0007669"/>
    <property type="project" value="UniProtKB-KW"/>
</dbReference>
<keyword evidence="3" id="KW-0347">Helicase</keyword>
<dbReference type="SUPFAM" id="SSF52540">
    <property type="entry name" value="P-loop containing nucleoside triphosphate hydrolases"/>
    <property type="match status" value="1"/>
</dbReference>
<feature type="domain" description="Helicase C-terminal" evidence="6">
    <location>
        <begin position="64"/>
        <end position="140"/>
    </location>
</feature>
<gene>
    <name evidence="7" type="ORF">ETB97_011217</name>
</gene>
<dbReference type="GO" id="GO:0008094">
    <property type="term" value="F:ATP-dependent activity, acting on DNA"/>
    <property type="evidence" value="ECO:0007669"/>
    <property type="project" value="TreeGrafter"/>
</dbReference>
<dbReference type="InterPro" id="IPR001650">
    <property type="entry name" value="Helicase_C-like"/>
</dbReference>
<dbReference type="PANTHER" id="PTHR45626:SF17">
    <property type="entry name" value="HELICASE-LIKE TRANSCRIPTION FACTOR"/>
    <property type="match status" value="1"/>
</dbReference>
<evidence type="ECO:0000256" key="4">
    <source>
        <dbReference type="ARBA" id="ARBA00022840"/>
    </source>
</evidence>
<keyword evidence="2" id="KW-0378">Hydrolase</keyword>
<keyword evidence="1" id="KW-0547">Nucleotide-binding</keyword>
<dbReference type="InterPro" id="IPR049730">
    <property type="entry name" value="SNF2/RAD54-like_C"/>
</dbReference>
<dbReference type="Pfam" id="PF00271">
    <property type="entry name" value="Helicase_C"/>
    <property type="match status" value="1"/>
</dbReference>
<keyword evidence="4" id="KW-0067">ATP-binding</keyword>
<accession>A0A8H6A8P3</accession>
<evidence type="ECO:0000313" key="7">
    <source>
        <dbReference type="EMBL" id="KAF5862767.1"/>
    </source>
</evidence>
<feature type="region of interest" description="Disordered" evidence="5">
    <location>
        <begin position="1"/>
        <end position="45"/>
    </location>
</feature>
<dbReference type="CDD" id="cd18793">
    <property type="entry name" value="SF2_C_SNF"/>
    <property type="match status" value="1"/>
</dbReference>
<keyword evidence="8" id="KW-1185">Reference proteome</keyword>
<name>A0A8H6A8P3_PETAA</name>
<dbReference type="Gene3D" id="3.40.50.300">
    <property type="entry name" value="P-loop containing nucleotide triphosphate hydrolases"/>
    <property type="match status" value="1"/>
</dbReference>
<evidence type="ECO:0000256" key="5">
    <source>
        <dbReference type="SAM" id="MobiDB-lite"/>
    </source>
</evidence>